<keyword evidence="1" id="KW-0805">Transcription regulation</keyword>
<dbReference type="GO" id="GO:0003700">
    <property type="term" value="F:DNA-binding transcription factor activity"/>
    <property type="evidence" value="ECO:0007669"/>
    <property type="project" value="InterPro"/>
</dbReference>
<dbReference type="InterPro" id="IPR018060">
    <property type="entry name" value="HTH_AraC"/>
</dbReference>
<keyword evidence="2 5" id="KW-0238">DNA-binding</keyword>
<dbReference type="SUPFAM" id="SSF51215">
    <property type="entry name" value="Regulatory protein AraC"/>
    <property type="match status" value="1"/>
</dbReference>
<reference evidence="6" key="1">
    <citation type="submission" date="2016-10" db="EMBL/GenBank/DDBJ databases">
        <authorList>
            <person name="Varghese N."/>
            <person name="Submissions S."/>
        </authorList>
    </citation>
    <scope>NUCLEOTIDE SEQUENCE [LARGE SCALE GENOMIC DNA]</scope>
    <source>
        <strain evidence="6">DSM 23920</strain>
    </source>
</reference>
<accession>A0A1H4BSH0</accession>
<feature type="domain" description="HTH araC/xylS-type" evidence="4">
    <location>
        <begin position="212"/>
        <end position="310"/>
    </location>
</feature>
<dbReference type="Gene3D" id="1.10.10.60">
    <property type="entry name" value="Homeodomain-like"/>
    <property type="match status" value="1"/>
</dbReference>
<dbReference type="AlphaFoldDB" id="A0A1H4BSH0"/>
<dbReference type="PANTHER" id="PTHR43280">
    <property type="entry name" value="ARAC-FAMILY TRANSCRIPTIONAL REGULATOR"/>
    <property type="match status" value="1"/>
</dbReference>
<keyword evidence="3" id="KW-0804">Transcription</keyword>
<dbReference type="OrthoDB" id="1007667at2"/>
<proteinExistence type="predicted"/>
<dbReference type="EMBL" id="FNRL01000008">
    <property type="protein sequence ID" value="SEA51058.1"/>
    <property type="molecule type" value="Genomic_DNA"/>
</dbReference>
<evidence type="ECO:0000256" key="1">
    <source>
        <dbReference type="ARBA" id="ARBA00023015"/>
    </source>
</evidence>
<dbReference type="InterPro" id="IPR009057">
    <property type="entry name" value="Homeodomain-like_sf"/>
</dbReference>
<dbReference type="STRING" id="408074.SAMN05660909_02259"/>
<organism evidence="5 6">
    <name type="scientific">Chitinophaga terrae</name>
    <name type="common">ex Kim and Jung 2007</name>
    <dbReference type="NCBI Taxonomy" id="408074"/>
    <lineage>
        <taxon>Bacteria</taxon>
        <taxon>Pseudomonadati</taxon>
        <taxon>Bacteroidota</taxon>
        <taxon>Chitinophagia</taxon>
        <taxon>Chitinophagales</taxon>
        <taxon>Chitinophagaceae</taxon>
        <taxon>Chitinophaga</taxon>
    </lineage>
</organism>
<dbReference type="PANTHER" id="PTHR43280:SF32">
    <property type="entry name" value="TRANSCRIPTIONAL REGULATORY PROTEIN"/>
    <property type="match status" value="1"/>
</dbReference>
<evidence type="ECO:0000256" key="2">
    <source>
        <dbReference type="ARBA" id="ARBA00023125"/>
    </source>
</evidence>
<dbReference type="PROSITE" id="PS01124">
    <property type="entry name" value="HTH_ARAC_FAMILY_2"/>
    <property type="match status" value="1"/>
</dbReference>
<dbReference type="Pfam" id="PF12833">
    <property type="entry name" value="HTH_18"/>
    <property type="match status" value="1"/>
</dbReference>
<dbReference type="GO" id="GO:0043565">
    <property type="term" value="F:sequence-specific DNA binding"/>
    <property type="evidence" value="ECO:0007669"/>
    <property type="project" value="InterPro"/>
</dbReference>
<keyword evidence="6" id="KW-1185">Reference proteome</keyword>
<evidence type="ECO:0000259" key="4">
    <source>
        <dbReference type="PROSITE" id="PS01124"/>
    </source>
</evidence>
<dbReference type="SUPFAM" id="SSF46689">
    <property type="entry name" value="Homeodomain-like"/>
    <property type="match status" value="1"/>
</dbReference>
<dbReference type="RefSeq" id="WP_089761610.1">
    <property type="nucleotide sequence ID" value="NZ_BKAT01000011.1"/>
</dbReference>
<dbReference type="InterPro" id="IPR037923">
    <property type="entry name" value="HTH-like"/>
</dbReference>
<gene>
    <name evidence="5" type="ORF">SAMN05660909_02259</name>
</gene>
<evidence type="ECO:0000313" key="6">
    <source>
        <dbReference type="Proteomes" id="UP000199656"/>
    </source>
</evidence>
<evidence type="ECO:0000313" key="5">
    <source>
        <dbReference type="EMBL" id="SEA51058.1"/>
    </source>
</evidence>
<dbReference type="SMART" id="SM00342">
    <property type="entry name" value="HTH_ARAC"/>
    <property type="match status" value="1"/>
</dbReference>
<protein>
    <submittedName>
        <fullName evidence="5">AraC-type DNA-binding protein</fullName>
    </submittedName>
</protein>
<name>A0A1H4BSH0_9BACT</name>
<sequence length="311" mass="35611">MAKRTLTQGKIPEYTLGDFRHLHRDKNDTSTFGYNNLPAGHRIRGFELYSSEGLVAGVGPLKSNFYRMSITLSGGVDVILGVEEFRHRPGTISFTYPGQVFTKCNIQPGTFGYYALFEDTFMEELIAPDSFQDEFPFFNIEGQLFIQLDVAEITEVAGFVDRINEELQELRAGREKAVRLYFYLLLLTIKRSYLRQRLDCVQTDTRAAYLVPRFRKLVSRHYLQKRKVADYAAILGVTPNHLNRTVREVTGQTASATISSMLIHEAKALLRFTDHTIAEISHHMQFSDPASFNRFFREQTGQTPLAFRKNA</sequence>
<dbReference type="Proteomes" id="UP000199656">
    <property type="component" value="Unassembled WGS sequence"/>
</dbReference>
<evidence type="ECO:0000256" key="3">
    <source>
        <dbReference type="ARBA" id="ARBA00023163"/>
    </source>
</evidence>